<dbReference type="AlphaFoldDB" id="A0A314UZL3"/>
<feature type="compositionally biased region" description="Pro residues" evidence="1">
    <location>
        <begin position="1"/>
        <end position="14"/>
    </location>
</feature>
<gene>
    <name evidence="2" type="ORF">Pyn_05846</name>
</gene>
<keyword evidence="3" id="KW-1185">Reference proteome</keyword>
<name>A0A314UZL3_PRUYE</name>
<proteinExistence type="predicted"/>
<feature type="region of interest" description="Disordered" evidence="1">
    <location>
        <begin position="1"/>
        <end position="21"/>
    </location>
</feature>
<accession>A0A314UZL3</accession>
<evidence type="ECO:0000313" key="2">
    <source>
        <dbReference type="EMBL" id="PQM42062.1"/>
    </source>
</evidence>
<dbReference type="OrthoDB" id="10443950at2759"/>
<evidence type="ECO:0000313" key="3">
    <source>
        <dbReference type="Proteomes" id="UP000250321"/>
    </source>
</evidence>
<evidence type="ECO:0000256" key="1">
    <source>
        <dbReference type="SAM" id="MobiDB-lite"/>
    </source>
</evidence>
<dbReference type="EMBL" id="PJQY01002876">
    <property type="protein sequence ID" value="PQM42062.1"/>
    <property type="molecule type" value="Genomic_DNA"/>
</dbReference>
<reference evidence="2 3" key="1">
    <citation type="submission" date="2018-02" db="EMBL/GenBank/DDBJ databases">
        <title>Draft genome of wild Prunus yedoensis var. nudiflora.</title>
        <authorList>
            <person name="Baek S."/>
            <person name="Kim J.-H."/>
            <person name="Choi K."/>
            <person name="Kim G.-B."/>
            <person name="Cho A."/>
            <person name="Jang H."/>
            <person name="Shin C.-H."/>
            <person name="Yu H.-J."/>
            <person name="Mun J.-H."/>
        </authorList>
    </citation>
    <scope>NUCLEOTIDE SEQUENCE [LARGE SCALE GENOMIC DNA]</scope>
    <source>
        <strain evidence="3">cv. Jeju island</strain>
        <tissue evidence="2">Leaf</tissue>
    </source>
</reference>
<organism evidence="2 3">
    <name type="scientific">Prunus yedoensis var. nudiflora</name>
    <dbReference type="NCBI Taxonomy" id="2094558"/>
    <lineage>
        <taxon>Eukaryota</taxon>
        <taxon>Viridiplantae</taxon>
        <taxon>Streptophyta</taxon>
        <taxon>Embryophyta</taxon>
        <taxon>Tracheophyta</taxon>
        <taxon>Spermatophyta</taxon>
        <taxon>Magnoliopsida</taxon>
        <taxon>eudicotyledons</taxon>
        <taxon>Gunneridae</taxon>
        <taxon>Pentapetalae</taxon>
        <taxon>rosids</taxon>
        <taxon>fabids</taxon>
        <taxon>Rosales</taxon>
        <taxon>Rosaceae</taxon>
        <taxon>Amygdaloideae</taxon>
        <taxon>Amygdaleae</taxon>
        <taxon>Prunus</taxon>
    </lineage>
</organism>
<comment type="caution">
    <text evidence="2">The sequence shown here is derived from an EMBL/GenBank/DDBJ whole genome shotgun (WGS) entry which is preliminary data.</text>
</comment>
<protein>
    <submittedName>
        <fullName evidence="2">Uncharacterized protein</fullName>
    </submittedName>
</protein>
<sequence>MPPNSPTQSTPPTPQNGGGWWPEMVVNGWQHRMVTMTGVVSGRGCWLVAASVSDGWGFIMVPKEKRKGTKT</sequence>
<dbReference type="Proteomes" id="UP000250321">
    <property type="component" value="Unassembled WGS sequence"/>
</dbReference>